<evidence type="ECO:0000256" key="2">
    <source>
        <dbReference type="SAM" id="Phobius"/>
    </source>
</evidence>
<dbReference type="GO" id="GO:0003697">
    <property type="term" value="F:single-stranded DNA binding"/>
    <property type="evidence" value="ECO:0007669"/>
    <property type="project" value="UniProtKB-UniRule"/>
</dbReference>
<dbReference type="InterPro" id="IPR036388">
    <property type="entry name" value="WH-like_DNA-bd_sf"/>
</dbReference>
<evidence type="ECO:0000313" key="4">
    <source>
        <dbReference type="EMBL" id="GIY21500.1"/>
    </source>
</evidence>
<dbReference type="Pfam" id="PF08221">
    <property type="entry name" value="HTH_9"/>
    <property type="match status" value="1"/>
</dbReference>
<keyword evidence="1" id="KW-0539">Nucleus</keyword>
<sequence>MSETLTSLCSALLREYFGEIVEKVGTFLMKQFSSFPLYLIRLQVALPLNKVKSALCVLIQHNFCEFVENEKELLNIQYNQKMFFDYYIMSVMLIALNYYLVIQLIC</sequence>
<name>A0AAV4RMI7_CAEEX</name>
<reference evidence="4 5" key="1">
    <citation type="submission" date="2021-06" db="EMBL/GenBank/DDBJ databases">
        <title>Caerostris extrusa draft genome.</title>
        <authorList>
            <person name="Kono N."/>
            <person name="Arakawa K."/>
        </authorList>
    </citation>
    <scope>NUCLEOTIDE SEQUENCE [LARGE SCALE GENOMIC DNA]</scope>
</reference>
<dbReference type="EMBL" id="BPLR01008025">
    <property type="protein sequence ID" value="GIY21500.1"/>
    <property type="molecule type" value="Genomic_DNA"/>
</dbReference>
<organism evidence="4 5">
    <name type="scientific">Caerostris extrusa</name>
    <name type="common">Bark spider</name>
    <name type="synonym">Caerostris bankana</name>
    <dbReference type="NCBI Taxonomy" id="172846"/>
    <lineage>
        <taxon>Eukaryota</taxon>
        <taxon>Metazoa</taxon>
        <taxon>Ecdysozoa</taxon>
        <taxon>Arthropoda</taxon>
        <taxon>Chelicerata</taxon>
        <taxon>Arachnida</taxon>
        <taxon>Araneae</taxon>
        <taxon>Araneomorphae</taxon>
        <taxon>Entelegynae</taxon>
        <taxon>Araneoidea</taxon>
        <taxon>Araneidae</taxon>
        <taxon>Caerostris</taxon>
    </lineage>
</organism>
<feature type="domain" description="RNA polymerase III subunit RPC82-related helix-turn-helix" evidence="3">
    <location>
        <begin position="7"/>
        <end position="69"/>
    </location>
</feature>
<dbReference type="Proteomes" id="UP001054945">
    <property type="component" value="Unassembled WGS sequence"/>
</dbReference>
<keyword evidence="2" id="KW-1133">Transmembrane helix</keyword>
<comment type="function">
    <text evidence="1">DNA-dependent RNA polymerase catalyzes the transcription of DNA into RNA using the four ribonucleoside triphosphates as substrates. Specific core component of RNA polymerase III which synthesizes small RNAs, such as 5S rRNA and tRNAs.</text>
</comment>
<dbReference type="GO" id="GO:0005666">
    <property type="term" value="C:RNA polymerase III complex"/>
    <property type="evidence" value="ECO:0007669"/>
    <property type="project" value="UniProtKB-UniRule"/>
</dbReference>
<keyword evidence="2" id="KW-0472">Membrane</keyword>
<dbReference type="Gene3D" id="1.10.10.10">
    <property type="entry name" value="Winged helix-like DNA-binding domain superfamily/Winged helix DNA-binding domain"/>
    <property type="match status" value="1"/>
</dbReference>
<dbReference type="InterPro" id="IPR039748">
    <property type="entry name" value="RPC3"/>
</dbReference>
<dbReference type="InterPro" id="IPR013197">
    <property type="entry name" value="RNA_pol_III_RPC82-rel_HTH"/>
</dbReference>
<keyword evidence="1" id="KW-0804">Transcription</keyword>
<comment type="similarity">
    <text evidence="1">Belongs to the eukaryotic RPC3/POLR3C RNA polymerase subunit family.</text>
</comment>
<evidence type="ECO:0000256" key="1">
    <source>
        <dbReference type="RuleBase" id="RU367076"/>
    </source>
</evidence>
<dbReference type="AlphaFoldDB" id="A0AAV4RMI7"/>
<evidence type="ECO:0000259" key="3">
    <source>
        <dbReference type="Pfam" id="PF08221"/>
    </source>
</evidence>
<dbReference type="PANTHER" id="PTHR12949">
    <property type="entry name" value="RNA POLYMERASE III DNA DIRECTED -RELATED"/>
    <property type="match status" value="1"/>
</dbReference>
<comment type="caution">
    <text evidence="4">The sequence shown here is derived from an EMBL/GenBank/DDBJ whole genome shotgun (WGS) entry which is preliminary data.</text>
</comment>
<dbReference type="PANTHER" id="PTHR12949:SF0">
    <property type="entry name" value="DNA-DIRECTED RNA POLYMERASE III SUBUNIT RPC3"/>
    <property type="match status" value="1"/>
</dbReference>
<comment type="subcellular location">
    <subcellularLocation>
        <location evidence="1">Nucleus</location>
    </subcellularLocation>
</comment>
<feature type="transmembrane region" description="Helical" evidence="2">
    <location>
        <begin position="86"/>
        <end position="105"/>
    </location>
</feature>
<keyword evidence="1" id="KW-0240">DNA-directed RNA polymerase</keyword>
<protein>
    <recommendedName>
        <fullName evidence="1">DNA-directed RNA polymerase III subunit RPC3</fullName>
        <shortName evidence="1">RNA polymerase III subunit C3</shortName>
    </recommendedName>
</protein>
<keyword evidence="5" id="KW-1185">Reference proteome</keyword>
<keyword evidence="2" id="KW-0812">Transmembrane</keyword>
<comment type="subunit">
    <text evidence="1">Component of the RNA polymerase III (Pol III) complex consisting of 17 subunits.</text>
</comment>
<proteinExistence type="inferred from homology"/>
<accession>A0AAV4RMI7</accession>
<gene>
    <name evidence="4" type="ORF">CEXT_643471</name>
</gene>
<evidence type="ECO:0000313" key="5">
    <source>
        <dbReference type="Proteomes" id="UP001054945"/>
    </source>
</evidence>